<evidence type="ECO:0000256" key="1">
    <source>
        <dbReference type="SAM" id="Coils"/>
    </source>
</evidence>
<keyword evidence="1" id="KW-0175">Coiled coil</keyword>
<dbReference type="EMBL" id="BART01002424">
    <property type="protein sequence ID" value="GAG61550.1"/>
    <property type="molecule type" value="Genomic_DNA"/>
</dbReference>
<feature type="coiled-coil region" evidence="1">
    <location>
        <begin position="7"/>
        <end position="65"/>
    </location>
</feature>
<proteinExistence type="predicted"/>
<gene>
    <name evidence="2" type="ORF">S01H4_07422</name>
</gene>
<reference evidence="2" key="1">
    <citation type="journal article" date="2014" name="Front. Microbiol.">
        <title>High frequency of phylogenetically diverse reductive dehalogenase-homologous genes in deep subseafloor sedimentary metagenomes.</title>
        <authorList>
            <person name="Kawai M."/>
            <person name="Futagami T."/>
            <person name="Toyoda A."/>
            <person name="Takaki Y."/>
            <person name="Nishi S."/>
            <person name="Hori S."/>
            <person name="Arai W."/>
            <person name="Tsubouchi T."/>
            <person name="Morono Y."/>
            <person name="Uchiyama I."/>
            <person name="Ito T."/>
            <person name="Fujiyama A."/>
            <person name="Inagaki F."/>
            <person name="Takami H."/>
        </authorList>
    </citation>
    <scope>NUCLEOTIDE SEQUENCE</scope>
    <source>
        <strain evidence="2">Expedition CK06-06</strain>
    </source>
</reference>
<comment type="caution">
    <text evidence="2">The sequence shown here is derived from an EMBL/GenBank/DDBJ whole genome shotgun (WGS) entry which is preliminary data.</text>
</comment>
<protein>
    <submittedName>
        <fullName evidence="2">Uncharacterized protein</fullName>
    </submittedName>
</protein>
<sequence>MDMKEILEFMQADLDRARGDMASLKELIDIGVELKMNVSDRRAKVRSLEDKIKRYETVIAKHIKAHSK</sequence>
<dbReference type="AlphaFoldDB" id="X0YYL2"/>
<organism evidence="2">
    <name type="scientific">marine sediment metagenome</name>
    <dbReference type="NCBI Taxonomy" id="412755"/>
    <lineage>
        <taxon>unclassified sequences</taxon>
        <taxon>metagenomes</taxon>
        <taxon>ecological metagenomes</taxon>
    </lineage>
</organism>
<evidence type="ECO:0000313" key="2">
    <source>
        <dbReference type="EMBL" id="GAG61550.1"/>
    </source>
</evidence>
<accession>X0YYL2</accession>
<name>X0YYL2_9ZZZZ</name>